<organism evidence="3 4">
    <name type="scientific">Aegilops tauschii subsp. strangulata</name>
    <name type="common">Goatgrass</name>
    <dbReference type="NCBI Taxonomy" id="200361"/>
    <lineage>
        <taxon>Eukaryota</taxon>
        <taxon>Viridiplantae</taxon>
        <taxon>Streptophyta</taxon>
        <taxon>Embryophyta</taxon>
        <taxon>Tracheophyta</taxon>
        <taxon>Spermatophyta</taxon>
        <taxon>Magnoliopsida</taxon>
        <taxon>Liliopsida</taxon>
        <taxon>Poales</taxon>
        <taxon>Poaceae</taxon>
        <taxon>BOP clade</taxon>
        <taxon>Pooideae</taxon>
        <taxon>Triticodae</taxon>
        <taxon>Triticeae</taxon>
        <taxon>Triticinae</taxon>
        <taxon>Aegilops</taxon>
    </lineage>
</organism>
<dbReference type="Gene3D" id="3.40.50.1110">
    <property type="entry name" value="SGNH hydrolase"/>
    <property type="match status" value="1"/>
</dbReference>
<evidence type="ECO:0000313" key="3">
    <source>
        <dbReference type="EnsemblPlants" id="AET7Gv21222600.5"/>
    </source>
</evidence>
<protein>
    <recommendedName>
        <fullName evidence="5">GDSL esterase/lipase</fullName>
    </recommendedName>
</protein>
<reference evidence="4" key="2">
    <citation type="journal article" date="2017" name="Nat. Plants">
        <title>The Aegilops tauschii genome reveals multiple impacts of transposons.</title>
        <authorList>
            <person name="Zhao G."/>
            <person name="Zou C."/>
            <person name="Li K."/>
            <person name="Wang K."/>
            <person name="Li T."/>
            <person name="Gao L."/>
            <person name="Zhang X."/>
            <person name="Wang H."/>
            <person name="Yang Z."/>
            <person name="Liu X."/>
            <person name="Jiang W."/>
            <person name="Mao L."/>
            <person name="Kong X."/>
            <person name="Jiao Y."/>
            <person name="Jia J."/>
        </authorList>
    </citation>
    <scope>NUCLEOTIDE SEQUENCE [LARGE SCALE GENOMIC DNA]</scope>
    <source>
        <strain evidence="4">cv. AL8/78</strain>
    </source>
</reference>
<evidence type="ECO:0008006" key="5">
    <source>
        <dbReference type="Google" id="ProtNLM"/>
    </source>
</evidence>
<proteinExistence type="inferred from homology"/>
<comment type="similarity">
    <text evidence="1">Belongs to the 'GDSL' lipolytic enzyme family.</text>
</comment>
<dbReference type="PANTHER" id="PTHR22835:SF562">
    <property type="entry name" value="GDSL ESTERASE_LIPASE"/>
    <property type="match status" value="1"/>
</dbReference>
<dbReference type="PANTHER" id="PTHR22835">
    <property type="entry name" value="ZINC FINGER FYVE DOMAIN CONTAINING PROTEIN"/>
    <property type="match status" value="1"/>
</dbReference>
<reference evidence="4" key="1">
    <citation type="journal article" date="2014" name="Science">
        <title>Ancient hybridizations among the ancestral genomes of bread wheat.</title>
        <authorList>
            <consortium name="International Wheat Genome Sequencing Consortium,"/>
            <person name="Marcussen T."/>
            <person name="Sandve S.R."/>
            <person name="Heier L."/>
            <person name="Spannagl M."/>
            <person name="Pfeifer M."/>
            <person name="Jakobsen K.S."/>
            <person name="Wulff B.B."/>
            <person name="Steuernagel B."/>
            <person name="Mayer K.F."/>
            <person name="Olsen O.A."/>
        </authorList>
    </citation>
    <scope>NUCLEOTIDE SEQUENCE [LARGE SCALE GENOMIC DNA]</scope>
    <source>
        <strain evidence="4">cv. AL8/78</strain>
    </source>
</reference>
<dbReference type="AlphaFoldDB" id="A0A453T3W8"/>
<dbReference type="InterPro" id="IPR036514">
    <property type="entry name" value="SGNH_hydro_sf"/>
</dbReference>
<dbReference type="Proteomes" id="UP000015105">
    <property type="component" value="Chromosome 7D"/>
</dbReference>
<evidence type="ECO:0000256" key="1">
    <source>
        <dbReference type="ARBA" id="ARBA00008668"/>
    </source>
</evidence>
<dbReference type="GO" id="GO:0016788">
    <property type="term" value="F:hydrolase activity, acting on ester bonds"/>
    <property type="evidence" value="ECO:0007669"/>
    <property type="project" value="InterPro"/>
</dbReference>
<evidence type="ECO:0000256" key="2">
    <source>
        <dbReference type="ARBA" id="ARBA00023180"/>
    </source>
</evidence>
<accession>A0A453T3W8</accession>
<sequence>MGVSSSTFTRKRWACRCCRRAFPRRRRGSSRPVPTLPFLALLRSTPSTSCQGTTSVCSAGASTSSWLLSRKCSHGLLREMAATKSLLSESLVVFGEIGGNDYNFWFFDHTHSRDTAKEYIPDVIARIGAGVQEVINLGAKTVLVPGNFPIGCVPVYLSGNKSYTSTDHDQYGCLKWFNAFSQMHNQLLKQEITKLKSQNPGVKIIYGDYYGAFMEFVKNPSRNGIDKPLVACCGGDGPYGTGHLCDQNAKVCPDPSRFANWDQIHMTEKAYSVIANGVVNGPYADIPLLHAC</sequence>
<dbReference type="Pfam" id="PF00657">
    <property type="entry name" value="Lipase_GDSL"/>
    <property type="match status" value="1"/>
</dbReference>
<reference evidence="3" key="3">
    <citation type="journal article" date="2017" name="Nature">
        <title>Genome sequence of the progenitor of the wheat D genome Aegilops tauschii.</title>
        <authorList>
            <person name="Luo M.C."/>
            <person name="Gu Y.Q."/>
            <person name="Puiu D."/>
            <person name="Wang H."/>
            <person name="Twardziok S.O."/>
            <person name="Deal K.R."/>
            <person name="Huo N."/>
            <person name="Zhu T."/>
            <person name="Wang L."/>
            <person name="Wang Y."/>
            <person name="McGuire P.E."/>
            <person name="Liu S."/>
            <person name="Long H."/>
            <person name="Ramasamy R.K."/>
            <person name="Rodriguez J.C."/>
            <person name="Van S.L."/>
            <person name="Yuan L."/>
            <person name="Wang Z."/>
            <person name="Xia Z."/>
            <person name="Xiao L."/>
            <person name="Anderson O.D."/>
            <person name="Ouyang S."/>
            <person name="Liang Y."/>
            <person name="Zimin A.V."/>
            <person name="Pertea G."/>
            <person name="Qi P."/>
            <person name="Bennetzen J.L."/>
            <person name="Dai X."/>
            <person name="Dawson M.W."/>
            <person name="Muller H.G."/>
            <person name="Kugler K."/>
            <person name="Rivarola-Duarte L."/>
            <person name="Spannagl M."/>
            <person name="Mayer K.F.X."/>
            <person name="Lu F.H."/>
            <person name="Bevan M.W."/>
            <person name="Leroy P."/>
            <person name="Li P."/>
            <person name="You F.M."/>
            <person name="Sun Q."/>
            <person name="Liu Z."/>
            <person name="Lyons E."/>
            <person name="Wicker T."/>
            <person name="Salzberg S.L."/>
            <person name="Devos K.M."/>
            <person name="Dvorak J."/>
        </authorList>
    </citation>
    <scope>NUCLEOTIDE SEQUENCE [LARGE SCALE GENOMIC DNA]</scope>
    <source>
        <strain evidence="3">cv. AL8/78</strain>
    </source>
</reference>
<keyword evidence="2" id="KW-0325">Glycoprotein</keyword>
<dbReference type="InterPro" id="IPR001087">
    <property type="entry name" value="GDSL"/>
</dbReference>
<keyword evidence="4" id="KW-1185">Reference proteome</keyword>
<dbReference type="SUPFAM" id="SSF52266">
    <property type="entry name" value="SGNH hydrolase"/>
    <property type="match status" value="1"/>
</dbReference>
<reference evidence="3" key="5">
    <citation type="journal article" date="2021" name="G3 (Bethesda)">
        <title>Aegilops tauschii genome assembly Aet v5.0 features greater sequence contiguity and improved annotation.</title>
        <authorList>
            <person name="Wang L."/>
            <person name="Zhu T."/>
            <person name="Rodriguez J.C."/>
            <person name="Deal K.R."/>
            <person name="Dubcovsky J."/>
            <person name="McGuire P.E."/>
            <person name="Lux T."/>
            <person name="Spannagl M."/>
            <person name="Mayer K.F.X."/>
            <person name="Baldrich P."/>
            <person name="Meyers B.C."/>
            <person name="Huo N."/>
            <person name="Gu Y.Q."/>
            <person name="Zhou H."/>
            <person name="Devos K.M."/>
            <person name="Bennetzen J.L."/>
            <person name="Unver T."/>
            <person name="Budak H."/>
            <person name="Gulick P.J."/>
            <person name="Galiba G."/>
            <person name="Kalapos B."/>
            <person name="Nelson D.R."/>
            <person name="Li P."/>
            <person name="You F.M."/>
            <person name="Luo M.C."/>
            <person name="Dvorak J."/>
        </authorList>
    </citation>
    <scope>NUCLEOTIDE SEQUENCE [LARGE SCALE GENOMIC DNA]</scope>
    <source>
        <strain evidence="3">cv. AL8/78</strain>
    </source>
</reference>
<reference evidence="3" key="4">
    <citation type="submission" date="2019-03" db="UniProtKB">
        <authorList>
            <consortium name="EnsemblPlants"/>
        </authorList>
    </citation>
    <scope>IDENTIFICATION</scope>
</reference>
<dbReference type="EnsemblPlants" id="AET7Gv21222600.5">
    <property type="protein sequence ID" value="AET7Gv21222600.5"/>
    <property type="gene ID" value="AET7Gv21222600"/>
</dbReference>
<dbReference type="Gramene" id="AET7Gv21222600.5">
    <property type="protein sequence ID" value="AET7Gv21222600.5"/>
    <property type="gene ID" value="AET7Gv21222600"/>
</dbReference>
<evidence type="ECO:0000313" key="4">
    <source>
        <dbReference type="Proteomes" id="UP000015105"/>
    </source>
</evidence>
<name>A0A453T3W8_AEGTS</name>